<name>A0A916JQY7_9BURK</name>
<reference evidence="1 2" key="1">
    <citation type="submission" date="2021-06" db="EMBL/GenBank/DDBJ databases">
        <authorList>
            <person name="Szabo G."/>
        </authorList>
    </citation>
    <scope>NUCLEOTIDE SEQUENCE [LARGE SCALE GENOMIC DNA]</scope>
    <source>
        <strain evidence="1">MYVALT</strain>
    </source>
</reference>
<gene>
    <name evidence="1" type="ORF">MYVALT_G_00460</name>
</gene>
<keyword evidence="2" id="KW-1185">Reference proteome</keyword>
<organism evidence="1 2">
    <name type="scientific">Candidatus Vallotiella hemipterorum</name>
    <dbReference type="NCBI Taxonomy" id="1177213"/>
    <lineage>
        <taxon>Bacteria</taxon>
        <taxon>Pseudomonadati</taxon>
        <taxon>Pseudomonadota</taxon>
        <taxon>Betaproteobacteria</taxon>
        <taxon>Burkholderiales</taxon>
        <taxon>Burkholderiaceae</taxon>
        <taxon>Candidatus Vallotiella</taxon>
    </lineage>
</organism>
<protein>
    <submittedName>
        <fullName evidence="1">Uncharacterized protein</fullName>
    </submittedName>
</protein>
<accession>A0A916JQY7</accession>
<dbReference type="Proteomes" id="UP000693996">
    <property type="component" value="Chromosome"/>
</dbReference>
<dbReference type="KEGG" id="vtr:MYVALT_G_00460"/>
<dbReference type="AlphaFoldDB" id="A0A916JQY7"/>
<dbReference type="EMBL" id="OU343031">
    <property type="protein sequence ID" value="CAG7595115.1"/>
    <property type="molecule type" value="Genomic_DNA"/>
</dbReference>
<evidence type="ECO:0000313" key="2">
    <source>
        <dbReference type="Proteomes" id="UP000693996"/>
    </source>
</evidence>
<proteinExistence type="predicted"/>
<sequence>MRFIMAYSYLSAGYKNIRSYNSFSGIGVRALIHIKGVGGCSFV</sequence>
<evidence type="ECO:0000313" key="1">
    <source>
        <dbReference type="EMBL" id="CAG7595115.1"/>
    </source>
</evidence>